<evidence type="ECO:0000313" key="3">
    <source>
        <dbReference type="Proteomes" id="UP000006683"/>
    </source>
</evidence>
<gene>
    <name evidence="2" type="ordered locus">Fbal_2242</name>
</gene>
<dbReference type="InterPro" id="IPR027795">
    <property type="entry name" value="CASTOR_ACT_dom"/>
</dbReference>
<dbReference type="SUPFAM" id="SSF55021">
    <property type="entry name" value="ACT-like"/>
    <property type="match status" value="2"/>
</dbReference>
<dbReference type="Pfam" id="PF13840">
    <property type="entry name" value="ACT_7"/>
    <property type="match status" value="1"/>
</dbReference>
<dbReference type="EMBL" id="CP002209">
    <property type="protein sequence ID" value="ADN76445.1"/>
    <property type="molecule type" value="Genomic_DNA"/>
</dbReference>
<keyword evidence="3" id="KW-1185">Reference proteome</keyword>
<dbReference type="eggNOG" id="COG3603">
    <property type="taxonomic scope" value="Bacteria"/>
</dbReference>
<proteinExistence type="predicted"/>
<dbReference type="PIRSF" id="PIRSF008459">
    <property type="entry name" value="UCP008459"/>
    <property type="match status" value="1"/>
</dbReference>
<protein>
    <recommendedName>
        <fullName evidence="1">CASTOR ACT domain-containing protein</fullName>
    </recommendedName>
</protein>
<evidence type="ECO:0000259" key="1">
    <source>
        <dbReference type="Pfam" id="PF13840"/>
    </source>
</evidence>
<reference evidence="2 3" key="1">
    <citation type="journal article" date="2010" name="Stand. Genomic Sci.">
        <title>Complete genome sequence of Ferrimonas balearica type strain (PAT).</title>
        <authorList>
            <person name="Nolan M."/>
            <person name="Sikorski J."/>
            <person name="Davenport K."/>
            <person name="Lucas S."/>
            <person name="Glavina Del Rio T."/>
            <person name="Tice H."/>
            <person name="Cheng J."/>
            <person name="Goodwin L."/>
            <person name="Pitluck S."/>
            <person name="Liolios K."/>
            <person name="Ivanova N."/>
            <person name="Mavromatis K."/>
            <person name="Ovchinnikova G."/>
            <person name="Pati A."/>
            <person name="Chen A."/>
            <person name="Palaniappan K."/>
            <person name="Land M."/>
            <person name="Hauser L."/>
            <person name="Chang Y."/>
            <person name="Jeffries C."/>
            <person name="Tapia R."/>
            <person name="Brettin T."/>
            <person name="Detter J."/>
            <person name="Han C."/>
            <person name="Yasawong M."/>
            <person name="Rohde M."/>
            <person name="Tindall B."/>
            <person name="Goker M."/>
            <person name="Woyke T."/>
            <person name="Bristow J."/>
            <person name="Eisen J."/>
            <person name="Markowitz V."/>
            <person name="Hugenholtz P."/>
            <person name="Kyrpides N."/>
            <person name="Klenk H."/>
            <person name="Lapidus A."/>
        </authorList>
    </citation>
    <scope>NUCLEOTIDE SEQUENCE [LARGE SCALE GENOMIC DNA]</scope>
    <source>
        <strain evidence="3">DSM 9799 / CCM 4581 / KCTC 23876 / PAT</strain>
    </source>
</reference>
<dbReference type="GeneID" id="67182451"/>
<dbReference type="RefSeq" id="WP_013345751.1">
    <property type="nucleotide sequence ID" value="NC_014541.1"/>
</dbReference>
<dbReference type="InterPro" id="IPR045865">
    <property type="entry name" value="ACT-like_dom_sf"/>
</dbReference>
<organism evidence="2 3">
    <name type="scientific">Ferrimonas balearica (strain DSM 9799 / CCM 4581 / KCTC 23876 / PAT)</name>
    <dbReference type="NCBI Taxonomy" id="550540"/>
    <lineage>
        <taxon>Bacteria</taxon>
        <taxon>Pseudomonadati</taxon>
        <taxon>Pseudomonadota</taxon>
        <taxon>Gammaproteobacteria</taxon>
        <taxon>Alteromonadales</taxon>
        <taxon>Ferrimonadaceae</taxon>
        <taxon>Ferrimonas</taxon>
    </lineage>
</organism>
<dbReference type="OrthoDB" id="5615858at2"/>
<sequence length="131" mass="14173">MQQTTLTLTLLSERYTLHQLPPDTPIAPHWLSGGQLLSLTVTDDELSLLLPESVVIDSPRQEGPWRAFKVVGPLDFALVGIMARLSTTLANAGISLFALSTFDTDYLLVKADRCGDAASALRQSGHQVDLA</sequence>
<feature type="domain" description="CASTOR ACT" evidence="1">
    <location>
        <begin position="64"/>
        <end position="122"/>
    </location>
</feature>
<name>E1SWG3_FERBD</name>
<dbReference type="STRING" id="550540.Fbal_2242"/>
<dbReference type="InterPro" id="IPR051719">
    <property type="entry name" value="CASTOR_mTORC1"/>
</dbReference>
<dbReference type="HOGENOM" id="CLU_130568_0_0_6"/>
<dbReference type="AlphaFoldDB" id="E1SWG3"/>
<accession>E1SWG3</accession>
<dbReference type="KEGG" id="fbl:Fbal_2242"/>
<evidence type="ECO:0000313" key="2">
    <source>
        <dbReference type="EMBL" id="ADN76445.1"/>
    </source>
</evidence>
<dbReference type="Gene3D" id="3.30.2130.10">
    <property type="entry name" value="VC0802-like"/>
    <property type="match status" value="1"/>
</dbReference>
<dbReference type="InterPro" id="IPR016540">
    <property type="entry name" value="UCP008459"/>
</dbReference>
<dbReference type="PANTHER" id="PTHR31131:SF6">
    <property type="entry name" value="CASTOR ACT DOMAIN-CONTAINING PROTEIN"/>
    <property type="match status" value="1"/>
</dbReference>
<dbReference type="Proteomes" id="UP000006683">
    <property type="component" value="Chromosome"/>
</dbReference>
<dbReference type="PANTHER" id="PTHR31131">
    <property type="entry name" value="CHROMOSOME 1, WHOLE GENOME SHOTGUN SEQUENCE"/>
    <property type="match status" value="1"/>
</dbReference>